<feature type="DNA-binding region" description="OmpR/PhoB-type" evidence="4">
    <location>
        <begin position="70"/>
        <end position="169"/>
    </location>
</feature>
<dbReference type="SUPFAM" id="SSF46894">
    <property type="entry name" value="C-terminal effector domain of the bipartite response regulators"/>
    <property type="match status" value="1"/>
</dbReference>
<keyword evidence="3 4" id="KW-0238">DNA-binding</keyword>
<accession>A0A6S6QQV9</accession>
<dbReference type="KEGG" id="acel:acsn021_05530"/>
<dbReference type="Gene3D" id="6.10.250.690">
    <property type="match status" value="1"/>
</dbReference>
<dbReference type="Gene3D" id="1.10.10.10">
    <property type="entry name" value="Winged helix-like DNA-binding domain superfamily/Winged helix DNA-binding domain"/>
    <property type="match status" value="1"/>
</dbReference>
<evidence type="ECO:0000256" key="2">
    <source>
        <dbReference type="ARBA" id="ARBA00023012"/>
    </source>
</evidence>
<sequence length="169" mass="19626">MSYKESAQIVPSPFLSFRLVIVNSIKFPVSLWVADDYITKPFSMAELMARVNSNLRRSKQYSNMTDNPKNEEIRVGDILLNVDEFCVIKKDTVIELTAKEFEILKLLMLNPKRVYTKAQIYNLVWNDDYLGDENTVNVQISRLRNKIEDNPKNPQYIKTVWGIGYKLGV</sequence>
<dbReference type="GO" id="GO:0000156">
    <property type="term" value="F:phosphorelay response regulator activity"/>
    <property type="evidence" value="ECO:0007669"/>
    <property type="project" value="TreeGrafter"/>
</dbReference>
<dbReference type="GO" id="GO:0006355">
    <property type="term" value="P:regulation of DNA-templated transcription"/>
    <property type="evidence" value="ECO:0007669"/>
    <property type="project" value="InterPro"/>
</dbReference>
<dbReference type="GO" id="GO:0005829">
    <property type="term" value="C:cytosol"/>
    <property type="evidence" value="ECO:0007669"/>
    <property type="project" value="TreeGrafter"/>
</dbReference>
<dbReference type="GO" id="GO:0032993">
    <property type="term" value="C:protein-DNA complex"/>
    <property type="evidence" value="ECO:0007669"/>
    <property type="project" value="TreeGrafter"/>
</dbReference>
<dbReference type="CDD" id="cd00383">
    <property type="entry name" value="trans_reg_C"/>
    <property type="match status" value="1"/>
</dbReference>
<keyword evidence="1" id="KW-0597">Phosphoprotein</keyword>
<feature type="domain" description="OmpR/PhoB-type" evidence="5">
    <location>
        <begin position="70"/>
        <end position="169"/>
    </location>
</feature>
<reference evidence="6 7" key="1">
    <citation type="journal article" date="2016" name="Int. J. Syst. Evol. Microbiol.">
        <title>Descriptions of Anaerotaenia torta gen. nov., sp. nov. and Anaerocolumna cellulosilytica gen. nov., sp. nov. isolated from a methanogenic reactor of cattle waste.</title>
        <authorList>
            <person name="Uek A."/>
            <person name="Ohtaki Y."/>
            <person name="Kaku N."/>
            <person name="Ueki K."/>
        </authorList>
    </citation>
    <scope>NUCLEOTIDE SEQUENCE [LARGE SCALE GENOMIC DNA]</scope>
    <source>
        <strain evidence="6 7">SN021</strain>
    </source>
</reference>
<dbReference type="PANTHER" id="PTHR48111:SF26">
    <property type="entry name" value="STAGE 0 SPORULATION PROTEIN A HOMOLOG"/>
    <property type="match status" value="1"/>
</dbReference>
<dbReference type="SMART" id="SM00862">
    <property type="entry name" value="Trans_reg_C"/>
    <property type="match status" value="1"/>
</dbReference>
<evidence type="ECO:0000313" key="6">
    <source>
        <dbReference type="EMBL" id="BCJ92984.1"/>
    </source>
</evidence>
<organism evidence="6 7">
    <name type="scientific">Anaerocolumna cellulosilytica</name>
    <dbReference type="NCBI Taxonomy" id="433286"/>
    <lineage>
        <taxon>Bacteria</taxon>
        <taxon>Bacillati</taxon>
        <taxon>Bacillota</taxon>
        <taxon>Clostridia</taxon>
        <taxon>Lachnospirales</taxon>
        <taxon>Lachnospiraceae</taxon>
        <taxon>Anaerocolumna</taxon>
    </lineage>
</organism>
<dbReference type="GO" id="GO:0000976">
    <property type="term" value="F:transcription cis-regulatory region binding"/>
    <property type="evidence" value="ECO:0007669"/>
    <property type="project" value="TreeGrafter"/>
</dbReference>
<evidence type="ECO:0000256" key="1">
    <source>
        <dbReference type="ARBA" id="ARBA00022553"/>
    </source>
</evidence>
<keyword evidence="2" id="KW-0902">Two-component regulatory system</keyword>
<proteinExistence type="predicted"/>
<dbReference type="Proteomes" id="UP000515561">
    <property type="component" value="Chromosome"/>
</dbReference>
<dbReference type="PROSITE" id="PS51755">
    <property type="entry name" value="OMPR_PHOB"/>
    <property type="match status" value="1"/>
</dbReference>
<dbReference type="SUPFAM" id="SSF52172">
    <property type="entry name" value="CheY-like"/>
    <property type="match status" value="1"/>
</dbReference>
<dbReference type="InterPro" id="IPR039420">
    <property type="entry name" value="WalR-like"/>
</dbReference>
<evidence type="ECO:0000313" key="7">
    <source>
        <dbReference type="Proteomes" id="UP000515561"/>
    </source>
</evidence>
<dbReference type="PANTHER" id="PTHR48111">
    <property type="entry name" value="REGULATOR OF RPOS"/>
    <property type="match status" value="1"/>
</dbReference>
<dbReference type="InterPro" id="IPR001867">
    <property type="entry name" value="OmpR/PhoB-type_DNA-bd"/>
</dbReference>
<dbReference type="InterPro" id="IPR011006">
    <property type="entry name" value="CheY-like_superfamily"/>
</dbReference>
<protein>
    <recommendedName>
        <fullName evidence="5">OmpR/PhoB-type domain-containing protein</fullName>
    </recommendedName>
</protein>
<dbReference type="FunFam" id="1.10.10.10:FF:000018">
    <property type="entry name" value="DNA-binding response regulator ResD"/>
    <property type="match status" value="1"/>
</dbReference>
<dbReference type="Pfam" id="PF00486">
    <property type="entry name" value="Trans_reg_C"/>
    <property type="match status" value="1"/>
</dbReference>
<name>A0A6S6QQV9_9FIRM</name>
<dbReference type="InterPro" id="IPR016032">
    <property type="entry name" value="Sig_transdc_resp-reg_C-effctor"/>
</dbReference>
<gene>
    <name evidence="6" type="ORF">acsn021_05530</name>
</gene>
<evidence type="ECO:0000256" key="3">
    <source>
        <dbReference type="ARBA" id="ARBA00023125"/>
    </source>
</evidence>
<evidence type="ECO:0000256" key="4">
    <source>
        <dbReference type="PROSITE-ProRule" id="PRU01091"/>
    </source>
</evidence>
<dbReference type="InterPro" id="IPR036388">
    <property type="entry name" value="WH-like_DNA-bd_sf"/>
</dbReference>
<keyword evidence="7" id="KW-1185">Reference proteome</keyword>
<dbReference type="AlphaFoldDB" id="A0A6S6QQV9"/>
<dbReference type="EMBL" id="AP023367">
    <property type="protein sequence ID" value="BCJ92984.1"/>
    <property type="molecule type" value="Genomic_DNA"/>
</dbReference>
<evidence type="ECO:0000259" key="5">
    <source>
        <dbReference type="PROSITE" id="PS51755"/>
    </source>
</evidence>